<dbReference type="GO" id="GO:0005524">
    <property type="term" value="F:ATP binding"/>
    <property type="evidence" value="ECO:0007669"/>
    <property type="project" value="UniProtKB-KW"/>
</dbReference>
<dbReference type="Gene3D" id="3.40.50.300">
    <property type="entry name" value="P-loop containing nucleotide triphosphate hydrolases"/>
    <property type="match status" value="1"/>
</dbReference>
<dbReference type="GO" id="GO:0005730">
    <property type="term" value="C:nucleolus"/>
    <property type="evidence" value="ECO:0007669"/>
    <property type="project" value="UniProtKB-SubCell"/>
</dbReference>
<feature type="domain" description="Clp1 P-loop" evidence="9">
    <location>
        <begin position="42"/>
        <end position="245"/>
    </location>
</feature>
<feature type="domain" description="NOL9 C-terminal" evidence="10">
    <location>
        <begin position="266"/>
        <end position="356"/>
    </location>
</feature>
<keyword evidence="6" id="KW-0418">Kinase</keyword>
<dbReference type="EMBL" id="JAYWIO010000005">
    <property type="protein sequence ID" value="KAK7259121.1"/>
    <property type="molecule type" value="Genomic_DNA"/>
</dbReference>
<keyword evidence="4" id="KW-0808">Transferase</keyword>
<dbReference type="PANTHER" id="PTHR12755">
    <property type="entry name" value="CLEAVAGE/POLYADENYLATION FACTOR IA SUBUNIT CLP1P"/>
    <property type="match status" value="1"/>
</dbReference>
<evidence type="ECO:0000256" key="1">
    <source>
        <dbReference type="ARBA" id="ARBA00004604"/>
    </source>
</evidence>
<name>A0AAN9I3I5_CROPI</name>
<evidence type="ECO:0000256" key="5">
    <source>
        <dbReference type="ARBA" id="ARBA00022741"/>
    </source>
</evidence>
<evidence type="ECO:0000256" key="2">
    <source>
        <dbReference type="ARBA" id="ARBA00011003"/>
    </source>
</evidence>
<dbReference type="GO" id="GO:0000448">
    <property type="term" value="P:cleavage in ITS2 between 5.8S rRNA and LSU-rRNA of tricistronic rRNA transcript (SSU-rRNA, 5.8S rRNA, LSU-rRNA)"/>
    <property type="evidence" value="ECO:0007669"/>
    <property type="project" value="TreeGrafter"/>
</dbReference>
<comment type="similarity">
    <text evidence="2">Belongs to the Clp1 family. NOL9/GRC3 subfamily.</text>
</comment>
<comment type="caution">
    <text evidence="11">The sequence shown here is derived from an EMBL/GenBank/DDBJ whole genome shotgun (WGS) entry which is preliminary data.</text>
</comment>
<evidence type="ECO:0000256" key="6">
    <source>
        <dbReference type="ARBA" id="ARBA00022777"/>
    </source>
</evidence>
<keyword evidence="3" id="KW-0698">rRNA processing</keyword>
<evidence type="ECO:0000313" key="12">
    <source>
        <dbReference type="Proteomes" id="UP001372338"/>
    </source>
</evidence>
<dbReference type="Pfam" id="PF16575">
    <property type="entry name" value="CLP1_P"/>
    <property type="match status" value="1"/>
</dbReference>
<dbReference type="GO" id="GO:0051731">
    <property type="term" value="F:polynucleotide 5'-hydroxyl-kinase activity"/>
    <property type="evidence" value="ECO:0007669"/>
    <property type="project" value="InterPro"/>
</dbReference>
<dbReference type="Proteomes" id="UP001372338">
    <property type="component" value="Unassembled WGS sequence"/>
</dbReference>
<dbReference type="AlphaFoldDB" id="A0AAN9I3I5"/>
<accession>A0AAN9I3I5</accession>
<comment type="subcellular location">
    <subcellularLocation>
        <location evidence="1">Nucleus</location>
        <location evidence="1">Nucleolus</location>
    </subcellularLocation>
</comment>
<dbReference type="InterPro" id="IPR027417">
    <property type="entry name" value="P-loop_NTPase"/>
</dbReference>
<evidence type="ECO:0000259" key="9">
    <source>
        <dbReference type="Pfam" id="PF16575"/>
    </source>
</evidence>
<sequence length="378" mass="41971">MGPSVRENPSPEIHIPEHWSEAVESIAYGGSTQTPPIAVICGAKNCGKTTFSRYLLNVLLSTRYTKVAYLDTDVGQPEFAPPGFLSLTIVDRVTPDLKIPCLKTPERSLFFGDVSSKTDPSAYLNYLFAIYDYYRKEYCSSNKKENPTRTKLPLIVNTPGWVKGVGYDVLVDMLKYICPTYVVKIGISSENKNLPAGEFWLDGEHDGTINLIEINSARQDSFNRSLLVRKDSRLLRDLRILAYFRQCFRSDSDISTIKELAHSLASHCPYEVPISSIKVRHLHCEVPSSEIFYTLNASIVGLAVDSEGSENLSWCLGLGIVRGIDTTKGVLYVITPVPHSSLEKVNLLLQGYIQIPTCLLQVKGCISPYMSATVLTSS</sequence>
<dbReference type="SUPFAM" id="SSF52540">
    <property type="entry name" value="P-loop containing nucleoside triphosphate hydrolases"/>
    <property type="match status" value="1"/>
</dbReference>
<keyword evidence="12" id="KW-1185">Reference proteome</keyword>
<keyword evidence="5" id="KW-0547">Nucleotide-binding</keyword>
<evidence type="ECO:0000256" key="4">
    <source>
        <dbReference type="ARBA" id="ARBA00022679"/>
    </source>
</evidence>
<reference evidence="11 12" key="1">
    <citation type="submission" date="2024-01" db="EMBL/GenBank/DDBJ databases">
        <title>The genomes of 5 underutilized Papilionoideae crops provide insights into root nodulation and disease resistanc.</title>
        <authorList>
            <person name="Yuan L."/>
        </authorList>
    </citation>
    <scope>NUCLEOTIDE SEQUENCE [LARGE SCALE GENOMIC DNA]</scope>
    <source>
        <strain evidence="11">ZHUSHIDOU_FW_LH</strain>
        <tissue evidence="11">Leaf</tissue>
    </source>
</reference>
<dbReference type="InterPro" id="IPR057570">
    <property type="entry name" value="NOL9_C"/>
</dbReference>
<dbReference type="InterPro" id="IPR045116">
    <property type="entry name" value="Clp1/Grc3"/>
</dbReference>
<evidence type="ECO:0000259" key="10">
    <source>
        <dbReference type="Pfam" id="PF25467"/>
    </source>
</evidence>
<evidence type="ECO:0000313" key="11">
    <source>
        <dbReference type="EMBL" id="KAK7259121.1"/>
    </source>
</evidence>
<keyword evidence="7" id="KW-0067">ATP-binding</keyword>
<evidence type="ECO:0000256" key="8">
    <source>
        <dbReference type="ARBA" id="ARBA00023242"/>
    </source>
</evidence>
<keyword evidence="8" id="KW-0539">Nucleus</keyword>
<gene>
    <name evidence="11" type="ORF">RIF29_24719</name>
</gene>
<evidence type="ECO:0000256" key="7">
    <source>
        <dbReference type="ARBA" id="ARBA00022840"/>
    </source>
</evidence>
<dbReference type="FunFam" id="3.40.50.300:FF:001377">
    <property type="entry name" value="Nucleolar protein 9"/>
    <property type="match status" value="1"/>
</dbReference>
<evidence type="ECO:0000256" key="3">
    <source>
        <dbReference type="ARBA" id="ARBA00022552"/>
    </source>
</evidence>
<proteinExistence type="inferred from homology"/>
<dbReference type="InterPro" id="IPR032319">
    <property type="entry name" value="CLP1_P"/>
</dbReference>
<dbReference type="Pfam" id="PF25467">
    <property type="entry name" value="NOL9_C"/>
    <property type="match status" value="1"/>
</dbReference>
<organism evidence="11 12">
    <name type="scientific">Crotalaria pallida</name>
    <name type="common">Smooth rattlebox</name>
    <name type="synonym">Crotalaria striata</name>
    <dbReference type="NCBI Taxonomy" id="3830"/>
    <lineage>
        <taxon>Eukaryota</taxon>
        <taxon>Viridiplantae</taxon>
        <taxon>Streptophyta</taxon>
        <taxon>Embryophyta</taxon>
        <taxon>Tracheophyta</taxon>
        <taxon>Spermatophyta</taxon>
        <taxon>Magnoliopsida</taxon>
        <taxon>eudicotyledons</taxon>
        <taxon>Gunneridae</taxon>
        <taxon>Pentapetalae</taxon>
        <taxon>rosids</taxon>
        <taxon>fabids</taxon>
        <taxon>Fabales</taxon>
        <taxon>Fabaceae</taxon>
        <taxon>Papilionoideae</taxon>
        <taxon>50 kb inversion clade</taxon>
        <taxon>genistoids sensu lato</taxon>
        <taxon>core genistoids</taxon>
        <taxon>Crotalarieae</taxon>
        <taxon>Crotalaria</taxon>
    </lineage>
</organism>
<protein>
    <submittedName>
        <fullName evidence="11">Uncharacterized protein</fullName>
    </submittedName>
</protein>
<dbReference type="PANTHER" id="PTHR12755:SF3">
    <property type="entry name" value="POLYNUCLEOTIDE 5'-HYDROXYL-KINASE NOL9"/>
    <property type="match status" value="1"/>
</dbReference>